<dbReference type="PANTHER" id="PTHR43353">
    <property type="entry name" value="SUCCINATE-SEMIALDEHYDE DEHYDROGENASE, MITOCHONDRIAL"/>
    <property type="match status" value="1"/>
</dbReference>
<dbReference type="Proteomes" id="UP000199220">
    <property type="component" value="Unassembled WGS sequence"/>
</dbReference>
<dbReference type="InterPro" id="IPR016162">
    <property type="entry name" value="Ald_DH_N"/>
</dbReference>
<evidence type="ECO:0000256" key="4">
    <source>
        <dbReference type="RuleBase" id="RU003345"/>
    </source>
</evidence>
<dbReference type="SUPFAM" id="SSF53720">
    <property type="entry name" value="ALDH-like"/>
    <property type="match status" value="1"/>
</dbReference>
<dbReference type="FunFam" id="3.40.605.10:FF:000005">
    <property type="entry name" value="Succinate-semialdehyde dehydrogenase I"/>
    <property type="match status" value="1"/>
</dbReference>
<dbReference type="Gene3D" id="3.40.309.10">
    <property type="entry name" value="Aldehyde Dehydrogenase, Chain A, domain 2"/>
    <property type="match status" value="1"/>
</dbReference>
<evidence type="ECO:0000313" key="6">
    <source>
        <dbReference type="EMBL" id="SED52850.1"/>
    </source>
</evidence>
<dbReference type="EMBL" id="FNTX01000001">
    <property type="protein sequence ID" value="SED52850.1"/>
    <property type="molecule type" value="Genomic_DNA"/>
</dbReference>
<dbReference type="InterPro" id="IPR015590">
    <property type="entry name" value="Aldehyde_DH_dom"/>
</dbReference>
<dbReference type="InterPro" id="IPR029510">
    <property type="entry name" value="Ald_DH_CS_GLU"/>
</dbReference>
<dbReference type="CDD" id="cd07103">
    <property type="entry name" value="ALDH_F5_SSADH_GabD"/>
    <property type="match status" value="1"/>
</dbReference>
<feature type="active site" evidence="3">
    <location>
        <position position="258"/>
    </location>
</feature>
<dbReference type="STRING" id="648782.SAMN04488554_0083"/>
<dbReference type="PANTHER" id="PTHR43353:SF5">
    <property type="entry name" value="SUCCINATE-SEMIALDEHYDE DEHYDROGENASE, MITOCHONDRIAL"/>
    <property type="match status" value="1"/>
</dbReference>
<dbReference type="Pfam" id="PF00171">
    <property type="entry name" value="Aldedh"/>
    <property type="match status" value="1"/>
</dbReference>
<reference evidence="7" key="1">
    <citation type="submission" date="2016-10" db="EMBL/GenBank/DDBJ databases">
        <authorList>
            <person name="Varghese N."/>
            <person name="Submissions S."/>
        </authorList>
    </citation>
    <scope>NUCLEOTIDE SEQUENCE [LARGE SCALE GENOMIC DNA]</scope>
    <source>
        <strain evidence="7">DSM 21368</strain>
    </source>
</reference>
<dbReference type="InterPro" id="IPR050740">
    <property type="entry name" value="Aldehyde_DH_Superfamily"/>
</dbReference>
<protein>
    <submittedName>
        <fullName evidence="6">Succinate semialdehyde dehydrogenase</fullName>
    </submittedName>
</protein>
<keyword evidence="2 4" id="KW-0560">Oxidoreductase</keyword>
<feature type="domain" description="Aldehyde dehydrogenase" evidence="5">
    <location>
        <begin position="27"/>
        <end position="480"/>
    </location>
</feature>
<dbReference type="PROSITE" id="PS00687">
    <property type="entry name" value="ALDEHYDE_DEHYDR_GLU"/>
    <property type="match status" value="1"/>
</dbReference>
<proteinExistence type="inferred from homology"/>
<gene>
    <name evidence="6" type="ORF">SAMN04488554_0083</name>
</gene>
<evidence type="ECO:0000313" key="7">
    <source>
        <dbReference type="Proteomes" id="UP000199220"/>
    </source>
</evidence>
<dbReference type="GO" id="GO:0004777">
    <property type="term" value="F:succinate-semialdehyde dehydrogenase (NAD+) activity"/>
    <property type="evidence" value="ECO:0007669"/>
    <property type="project" value="TreeGrafter"/>
</dbReference>
<evidence type="ECO:0000256" key="3">
    <source>
        <dbReference type="PROSITE-ProRule" id="PRU10007"/>
    </source>
</evidence>
<dbReference type="GO" id="GO:0009450">
    <property type="term" value="P:gamma-aminobutyric acid catabolic process"/>
    <property type="evidence" value="ECO:0007669"/>
    <property type="project" value="TreeGrafter"/>
</dbReference>
<name>A0A1H5BFV3_9MICO</name>
<dbReference type="AlphaFoldDB" id="A0A1H5BFV3"/>
<dbReference type="OrthoDB" id="6882680at2"/>
<evidence type="ECO:0000256" key="2">
    <source>
        <dbReference type="ARBA" id="ARBA00023002"/>
    </source>
</evidence>
<dbReference type="InterPro" id="IPR016163">
    <property type="entry name" value="Ald_DH_C"/>
</dbReference>
<sequence>MTRIRNPWLDRIDGGLWIDGESIPGTGTAIDVIDPSTGELLGTVADADVDHATLATSAAAEAMPSWSTTPPRERAEVLRRCFDLMTESIDDLADLVSLENGKALADARAEIAYAAEFFRWYAEEAVRISGSLTTAPAGQNKIMVLQQPVGVAALVTPWNFPAAMATRKIAPALAAGCGVVLKPASSTPLTAFAIAQLMSQAGVPDGLVNVVTTRSSGSVVSQLLHDPRVRALSFTGSTSVGRSLLIEAADQVLVCSMELGGNAPVVVLDDADLDTALPGILQAKMRNGGQACTAANRILVHHSLHDELADRLAQAMGSLQVGPGREPTTECGPMIDDRAVAKAHALVTQAVAEGARLVVGGAPLERPGSYYPPTVVANTAAISPLAAEEVFAPVATLIPFDDDDHAVALANATEFGLAGYVFSSDLARALALAERLDVGMVGVNRGVVSDPAAPFGGVKQSGLGREGSVDGIEEFLEKKYIAVSW</sequence>
<evidence type="ECO:0000259" key="5">
    <source>
        <dbReference type="Pfam" id="PF00171"/>
    </source>
</evidence>
<dbReference type="InterPro" id="IPR016161">
    <property type="entry name" value="Ald_DH/histidinol_DH"/>
</dbReference>
<comment type="similarity">
    <text evidence="1 4">Belongs to the aldehyde dehydrogenase family.</text>
</comment>
<dbReference type="Gene3D" id="3.40.605.10">
    <property type="entry name" value="Aldehyde Dehydrogenase, Chain A, domain 1"/>
    <property type="match status" value="1"/>
</dbReference>
<dbReference type="FunFam" id="3.40.309.10:FF:000004">
    <property type="entry name" value="Succinate-semialdehyde dehydrogenase I"/>
    <property type="match status" value="1"/>
</dbReference>
<organism evidence="6 7">
    <name type="scientific">Ruania alba</name>
    <dbReference type="NCBI Taxonomy" id="648782"/>
    <lineage>
        <taxon>Bacteria</taxon>
        <taxon>Bacillati</taxon>
        <taxon>Actinomycetota</taxon>
        <taxon>Actinomycetes</taxon>
        <taxon>Micrococcales</taxon>
        <taxon>Ruaniaceae</taxon>
        <taxon>Ruania</taxon>
    </lineage>
</organism>
<evidence type="ECO:0000256" key="1">
    <source>
        <dbReference type="ARBA" id="ARBA00009986"/>
    </source>
</evidence>
<keyword evidence="7" id="KW-1185">Reference proteome</keyword>
<accession>A0A1H5BFV3</accession>
<dbReference type="RefSeq" id="WP_089771189.1">
    <property type="nucleotide sequence ID" value="NZ_FNTX01000001.1"/>
</dbReference>